<sequence>MILTAEGVEKATQDLIEDLDPDHYGLCEAMAVKLEGGVASGSFTGSGVVFRIDLAAGRTYVLTAKHNLHIAAKRANLGSSGLSAYFRTKVRVKVPGISSQEYAIAGITLCDGSDADFRYDVCLVQVDSMPLARAVNDFLRVGFRGEFASAKARSGGLGGDPQDKQIWDVLTNDAAQRVLGNKYGYKDYTLLQFGFGKIEAGDMASYGFRKRAISLKPEGNVARVVREYIPRTHEGYQDVFVFPGTDTSTGAPGDSGGPVFALDATRTKSFLLGLHLGANFYANRTDNNPSSTTVNNAFTVLSSDRLGVAPYVLE</sequence>
<organism evidence="1 2">
    <name type="scientific">Chondromyces apiculatus DSM 436</name>
    <dbReference type="NCBI Taxonomy" id="1192034"/>
    <lineage>
        <taxon>Bacteria</taxon>
        <taxon>Pseudomonadati</taxon>
        <taxon>Myxococcota</taxon>
        <taxon>Polyangia</taxon>
        <taxon>Polyangiales</taxon>
        <taxon>Polyangiaceae</taxon>
        <taxon>Chondromyces</taxon>
    </lineage>
</organism>
<keyword evidence="2" id="KW-1185">Reference proteome</keyword>
<evidence type="ECO:0000313" key="2">
    <source>
        <dbReference type="Proteomes" id="UP000019678"/>
    </source>
</evidence>
<reference evidence="1 2" key="1">
    <citation type="submission" date="2013-05" db="EMBL/GenBank/DDBJ databases">
        <title>Genome assembly of Chondromyces apiculatus DSM 436.</title>
        <authorList>
            <person name="Sharma G."/>
            <person name="Khatri I."/>
            <person name="Kaur C."/>
            <person name="Mayilraj S."/>
            <person name="Subramanian S."/>
        </authorList>
    </citation>
    <scope>NUCLEOTIDE SEQUENCE [LARGE SCALE GENOMIC DNA]</scope>
    <source>
        <strain evidence="1 2">DSM 436</strain>
    </source>
</reference>
<evidence type="ECO:0008006" key="3">
    <source>
        <dbReference type="Google" id="ProtNLM"/>
    </source>
</evidence>
<dbReference type="Proteomes" id="UP000019678">
    <property type="component" value="Unassembled WGS sequence"/>
</dbReference>
<dbReference type="AlphaFoldDB" id="A0A017T752"/>
<accession>A0A017T752</accession>
<protein>
    <recommendedName>
        <fullName evidence="3">Peptidase S1 domain-containing protein</fullName>
    </recommendedName>
</protein>
<proteinExistence type="predicted"/>
<evidence type="ECO:0000313" key="1">
    <source>
        <dbReference type="EMBL" id="EYF05034.1"/>
    </source>
</evidence>
<dbReference type="STRING" id="1192034.CAP_3624"/>
<dbReference type="SUPFAM" id="SSF50494">
    <property type="entry name" value="Trypsin-like serine proteases"/>
    <property type="match status" value="1"/>
</dbReference>
<gene>
    <name evidence="1" type="ORF">CAP_3624</name>
</gene>
<dbReference type="OrthoDB" id="9863646at2"/>
<comment type="caution">
    <text evidence="1">The sequence shown here is derived from an EMBL/GenBank/DDBJ whole genome shotgun (WGS) entry which is preliminary data.</text>
</comment>
<name>A0A017T752_9BACT</name>
<dbReference type="InterPro" id="IPR009003">
    <property type="entry name" value="Peptidase_S1_PA"/>
</dbReference>
<dbReference type="RefSeq" id="WP_044242923.1">
    <property type="nucleotide sequence ID" value="NZ_ASRX01000027.1"/>
</dbReference>
<dbReference type="EMBL" id="ASRX01000027">
    <property type="protein sequence ID" value="EYF05034.1"/>
    <property type="molecule type" value="Genomic_DNA"/>
</dbReference>